<reference evidence="3" key="1">
    <citation type="journal article" date="2014" name="Proc. Natl. Acad. Sci. U.S.A.">
        <title>Extensive sampling of basidiomycete genomes demonstrates inadequacy of the white-rot/brown-rot paradigm for wood decay fungi.</title>
        <authorList>
            <person name="Riley R."/>
            <person name="Salamov A.A."/>
            <person name="Brown D.W."/>
            <person name="Nagy L.G."/>
            <person name="Floudas D."/>
            <person name="Held B.W."/>
            <person name="Levasseur A."/>
            <person name="Lombard V."/>
            <person name="Morin E."/>
            <person name="Otillar R."/>
            <person name="Lindquist E.A."/>
            <person name="Sun H."/>
            <person name="LaButti K.M."/>
            <person name="Schmutz J."/>
            <person name="Jabbour D."/>
            <person name="Luo H."/>
            <person name="Baker S.E."/>
            <person name="Pisabarro A.G."/>
            <person name="Walton J.D."/>
            <person name="Blanchette R.A."/>
            <person name="Henrissat B."/>
            <person name="Martin F."/>
            <person name="Cullen D."/>
            <person name="Hibbett D.S."/>
            <person name="Grigoriev I.V."/>
        </authorList>
    </citation>
    <scope>NUCLEOTIDE SEQUENCE [LARGE SCALE GENOMIC DNA]</scope>
    <source>
        <strain evidence="3">CBS 339.88</strain>
    </source>
</reference>
<feature type="compositionally biased region" description="Low complexity" evidence="1">
    <location>
        <begin position="54"/>
        <end position="73"/>
    </location>
</feature>
<name>A0A067TW77_GALM3</name>
<accession>A0A067TW77</accession>
<proteinExistence type="predicted"/>
<protein>
    <submittedName>
        <fullName evidence="2">Uncharacterized protein</fullName>
    </submittedName>
</protein>
<feature type="region of interest" description="Disordered" evidence="1">
    <location>
        <begin position="47"/>
        <end position="79"/>
    </location>
</feature>
<dbReference type="Proteomes" id="UP000027222">
    <property type="component" value="Unassembled WGS sequence"/>
</dbReference>
<keyword evidence="3" id="KW-1185">Reference proteome</keyword>
<dbReference type="EMBL" id="KL142369">
    <property type="protein sequence ID" value="KDR83268.1"/>
    <property type="molecule type" value="Genomic_DNA"/>
</dbReference>
<organism evidence="2 3">
    <name type="scientific">Galerina marginata (strain CBS 339.88)</name>
    <dbReference type="NCBI Taxonomy" id="685588"/>
    <lineage>
        <taxon>Eukaryota</taxon>
        <taxon>Fungi</taxon>
        <taxon>Dikarya</taxon>
        <taxon>Basidiomycota</taxon>
        <taxon>Agaricomycotina</taxon>
        <taxon>Agaricomycetes</taxon>
        <taxon>Agaricomycetidae</taxon>
        <taxon>Agaricales</taxon>
        <taxon>Agaricineae</taxon>
        <taxon>Strophariaceae</taxon>
        <taxon>Galerina</taxon>
    </lineage>
</organism>
<dbReference type="AlphaFoldDB" id="A0A067TW77"/>
<evidence type="ECO:0000313" key="2">
    <source>
        <dbReference type="EMBL" id="KDR83268.1"/>
    </source>
</evidence>
<evidence type="ECO:0000313" key="3">
    <source>
        <dbReference type="Proteomes" id="UP000027222"/>
    </source>
</evidence>
<evidence type="ECO:0000256" key="1">
    <source>
        <dbReference type="SAM" id="MobiDB-lite"/>
    </source>
</evidence>
<gene>
    <name evidence="2" type="ORF">GALMADRAFT_876826</name>
</gene>
<dbReference type="HOGENOM" id="CLU_1525258_0_0_1"/>
<sequence length="176" mass="19679">MPLLSRGINSRTSNQHNAHIHISTLSNMSHNQLRVVYPVSNVRTMPGRPLPCQSGKPGPSDSLSLPSGPQLLPSEPPKSVRPCKWSPDCFYLLTADESAIQHHLIHVHNISKDSVSLCCVWDSCTKKHAEDLRTIAQHVRECHLRIEEVPCLACGYAIDKLLYWEHMQAAHPDALK</sequence>